<dbReference type="Gene3D" id="3.30.360.10">
    <property type="entry name" value="Dihydrodipicolinate Reductase, domain 2"/>
    <property type="match status" value="1"/>
</dbReference>
<protein>
    <submittedName>
        <fullName evidence="3">NAD-binding Rossmann fold oxidoreductase family protein</fullName>
    </submittedName>
</protein>
<dbReference type="EMBL" id="JAHFYH010000045">
    <property type="protein sequence ID" value="KAH0218870.1"/>
    <property type="molecule type" value="Genomic_DNA"/>
</dbReference>
<dbReference type="Gene3D" id="3.40.50.720">
    <property type="entry name" value="NAD(P)-binding Rossmann-like Domain"/>
    <property type="match status" value="1"/>
</dbReference>
<comment type="caution">
    <text evidence="3">The sequence shown here is derived from an EMBL/GenBank/DDBJ whole genome shotgun (WGS) entry which is preliminary data.</text>
</comment>
<sequence length="385" mass="42335">MAPIKIGLVGLSTSSTATNWAVLAHLPYLQSEHGKALYEIVALCNSSVDSARRSVKHFGLAESVKTYGSPENLAADPDVELVVCVVGVKNHYDVCLPAIKARKNVYTELPFASNMKQMQELMDEAEKNGVRTMFGSQGQAHPAIHLIKKMIAEGKIGKPLSTTLIVTTGFPLDKPLPVSFRILAEQESGGNFATVWFLHNISCVLEVFGELEAFSSIMGIDHPTVEIMDPAQGGKFIESVKKDTPDNILLQGRFDSGVLMTYQIRAGKAFPGEPGCRWLINGDKGAIQLTSPRGCFDIDHVGIEIKYWREGEEEAETVTLREDELSGLEQPAQNVGRLYDAYAKGKTESYADWKVALKRHKFIDELFSRGVSSKPFGEPAAYRLE</sequence>
<evidence type="ECO:0000259" key="1">
    <source>
        <dbReference type="Pfam" id="PF01408"/>
    </source>
</evidence>
<dbReference type="SUPFAM" id="SSF51735">
    <property type="entry name" value="NAD(P)-binding Rossmann-fold domains"/>
    <property type="match status" value="1"/>
</dbReference>
<dbReference type="AlphaFoldDB" id="A0A9P8K4L8"/>
<evidence type="ECO:0000259" key="2">
    <source>
        <dbReference type="Pfam" id="PF22685"/>
    </source>
</evidence>
<reference evidence="3" key="1">
    <citation type="journal article" date="2021" name="J Fungi (Basel)">
        <title>Virulence traits and population genomics of the black yeast Aureobasidium melanogenum.</title>
        <authorList>
            <person name="Cernosa A."/>
            <person name="Sun X."/>
            <person name="Gostincar C."/>
            <person name="Fang C."/>
            <person name="Gunde-Cimerman N."/>
            <person name="Song Z."/>
        </authorList>
    </citation>
    <scope>NUCLEOTIDE SEQUENCE</scope>
    <source>
        <strain evidence="3">EXF-8016</strain>
    </source>
</reference>
<dbReference type="Pfam" id="PF01408">
    <property type="entry name" value="GFO_IDH_MocA"/>
    <property type="match status" value="1"/>
</dbReference>
<dbReference type="OrthoDB" id="64915at2759"/>
<dbReference type="GO" id="GO:0000166">
    <property type="term" value="F:nucleotide binding"/>
    <property type="evidence" value="ECO:0007669"/>
    <property type="project" value="InterPro"/>
</dbReference>
<evidence type="ECO:0000313" key="3">
    <source>
        <dbReference type="EMBL" id="KAH0218870.1"/>
    </source>
</evidence>
<dbReference type="InterPro" id="IPR055080">
    <property type="entry name" value="Gal80p-like_C"/>
</dbReference>
<dbReference type="PANTHER" id="PTHR43708">
    <property type="entry name" value="CONSERVED EXPRESSED OXIDOREDUCTASE (EUROFUNG)"/>
    <property type="match status" value="1"/>
</dbReference>
<reference evidence="3" key="2">
    <citation type="submission" date="2021-08" db="EMBL/GenBank/DDBJ databases">
        <authorList>
            <person name="Gostincar C."/>
            <person name="Sun X."/>
            <person name="Song Z."/>
            <person name="Gunde-Cimerman N."/>
        </authorList>
    </citation>
    <scope>NUCLEOTIDE SEQUENCE</scope>
    <source>
        <strain evidence="3">EXF-8016</strain>
    </source>
</reference>
<feature type="non-terminal residue" evidence="3">
    <location>
        <position position="385"/>
    </location>
</feature>
<dbReference type="Pfam" id="PF22685">
    <property type="entry name" value="Gal80p_C-like"/>
    <property type="match status" value="1"/>
</dbReference>
<dbReference type="PANTHER" id="PTHR43708:SF1">
    <property type="entry name" value="GALACTOSE_LACTOSE METABOLISM REGULATORY PROTEIN GAL80"/>
    <property type="match status" value="1"/>
</dbReference>
<proteinExistence type="predicted"/>
<dbReference type="Proteomes" id="UP000767238">
    <property type="component" value="Unassembled WGS sequence"/>
</dbReference>
<evidence type="ECO:0000313" key="4">
    <source>
        <dbReference type="Proteomes" id="UP000767238"/>
    </source>
</evidence>
<organism evidence="3 4">
    <name type="scientific">Aureobasidium melanogenum</name>
    <name type="common">Aureobasidium pullulans var. melanogenum</name>
    <dbReference type="NCBI Taxonomy" id="46634"/>
    <lineage>
        <taxon>Eukaryota</taxon>
        <taxon>Fungi</taxon>
        <taxon>Dikarya</taxon>
        <taxon>Ascomycota</taxon>
        <taxon>Pezizomycotina</taxon>
        <taxon>Dothideomycetes</taxon>
        <taxon>Dothideomycetidae</taxon>
        <taxon>Dothideales</taxon>
        <taxon>Saccotheciaceae</taxon>
        <taxon>Aureobasidium</taxon>
    </lineage>
</organism>
<feature type="domain" description="Gfo/Idh/MocA-like oxidoreductase N-terminal" evidence="1">
    <location>
        <begin position="24"/>
        <end position="135"/>
    </location>
</feature>
<dbReference type="InterPro" id="IPR000683">
    <property type="entry name" value="Gfo/Idh/MocA-like_OxRdtase_N"/>
</dbReference>
<dbReference type="InterPro" id="IPR036291">
    <property type="entry name" value="NAD(P)-bd_dom_sf"/>
</dbReference>
<dbReference type="SUPFAM" id="SSF55347">
    <property type="entry name" value="Glyceraldehyde-3-phosphate dehydrogenase-like, C-terminal domain"/>
    <property type="match status" value="1"/>
</dbReference>
<accession>A0A9P8K4L8</accession>
<feature type="domain" description="Gal80p-like C-terminal" evidence="2">
    <location>
        <begin position="142"/>
        <end position="291"/>
    </location>
</feature>
<name>A0A9P8K4L8_AURME</name>
<gene>
    <name evidence="3" type="ORF">KCV03_g6210</name>
</gene>
<dbReference type="InterPro" id="IPR051317">
    <property type="entry name" value="Gfo/Idh/MocA_oxidoreduct"/>
</dbReference>